<evidence type="ECO:0000313" key="7">
    <source>
        <dbReference type="EMBL" id="MDQ0326083.1"/>
    </source>
</evidence>
<evidence type="ECO:0000256" key="6">
    <source>
        <dbReference type="SAM" id="Phobius"/>
    </source>
</evidence>
<evidence type="ECO:0000313" key="8">
    <source>
        <dbReference type="Proteomes" id="UP001230253"/>
    </source>
</evidence>
<dbReference type="InterPro" id="IPR005171">
    <property type="entry name" value="Cyt_c_oxidase_su4_prok"/>
</dbReference>
<keyword evidence="8" id="KW-1185">Reference proteome</keyword>
<keyword evidence="2" id="KW-1003">Cell membrane</keyword>
<evidence type="ECO:0000256" key="4">
    <source>
        <dbReference type="ARBA" id="ARBA00022989"/>
    </source>
</evidence>
<keyword evidence="3 6" id="KW-0812">Transmembrane</keyword>
<name>A0ABU0C6E1_9BRAD</name>
<keyword evidence="5 6" id="KW-0472">Membrane</keyword>
<proteinExistence type="predicted"/>
<keyword evidence="4 6" id="KW-1133">Transmembrane helix</keyword>
<gene>
    <name evidence="7" type="ORF">J2R99_001952</name>
</gene>
<sequence length="87" mass="9043">MRDIDLAWLALVALTLLSLGTSSTAGAVSAALILALAAAKAMAVLRWFLESGEASRGWRLLLDFYVVAICSTIAGIFVIAGQFAEAG</sequence>
<dbReference type="RefSeq" id="WP_307154299.1">
    <property type="nucleotide sequence ID" value="NZ_JAUSUK010000002.1"/>
</dbReference>
<evidence type="ECO:0000256" key="1">
    <source>
        <dbReference type="ARBA" id="ARBA00004651"/>
    </source>
</evidence>
<evidence type="ECO:0008006" key="9">
    <source>
        <dbReference type="Google" id="ProtNLM"/>
    </source>
</evidence>
<reference evidence="7 8" key="1">
    <citation type="submission" date="2023-07" db="EMBL/GenBank/DDBJ databases">
        <title>Genomic Encyclopedia of Type Strains, Phase IV (KMG-IV): sequencing the most valuable type-strain genomes for metagenomic binning, comparative biology and taxonomic classification.</title>
        <authorList>
            <person name="Goeker M."/>
        </authorList>
    </citation>
    <scope>NUCLEOTIDE SEQUENCE [LARGE SCALE GENOMIC DNA]</scope>
    <source>
        <strain evidence="7 8">DSM 11549</strain>
    </source>
</reference>
<dbReference type="Proteomes" id="UP001230253">
    <property type="component" value="Unassembled WGS sequence"/>
</dbReference>
<protein>
    <recommendedName>
        <fullName evidence="9">Cytochrome C oxidase subunit IV</fullName>
    </recommendedName>
</protein>
<evidence type="ECO:0000256" key="5">
    <source>
        <dbReference type="ARBA" id="ARBA00023136"/>
    </source>
</evidence>
<feature type="transmembrane region" description="Helical" evidence="6">
    <location>
        <begin position="61"/>
        <end position="84"/>
    </location>
</feature>
<dbReference type="Pfam" id="PF03626">
    <property type="entry name" value="COX4_pro"/>
    <property type="match status" value="1"/>
</dbReference>
<organism evidence="7 8">
    <name type="scientific">Rhodopseudomonas julia</name>
    <dbReference type="NCBI Taxonomy" id="200617"/>
    <lineage>
        <taxon>Bacteria</taxon>
        <taxon>Pseudomonadati</taxon>
        <taxon>Pseudomonadota</taxon>
        <taxon>Alphaproteobacteria</taxon>
        <taxon>Hyphomicrobiales</taxon>
        <taxon>Nitrobacteraceae</taxon>
        <taxon>Rhodopseudomonas</taxon>
    </lineage>
</organism>
<dbReference type="EMBL" id="JAUSUK010000002">
    <property type="protein sequence ID" value="MDQ0326083.1"/>
    <property type="molecule type" value="Genomic_DNA"/>
</dbReference>
<feature type="transmembrane region" description="Helical" evidence="6">
    <location>
        <begin position="32"/>
        <end position="49"/>
    </location>
</feature>
<accession>A0ABU0C6E1</accession>
<evidence type="ECO:0000256" key="3">
    <source>
        <dbReference type="ARBA" id="ARBA00022692"/>
    </source>
</evidence>
<comment type="subcellular location">
    <subcellularLocation>
        <location evidence="1">Cell membrane</location>
        <topology evidence="1">Multi-pass membrane protein</topology>
    </subcellularLocation>
</comment>
<evidence type="ECO:0000256" key="2">
    <source>
        <dbReference type="ARBA" id="ARBA00022475"/>
    </source>
</evidence>
<comment type="caution">
    <text evidence="7">The sequence shown here is derived from an EMBL/GenBank/DDBJ whole genome shotgun (WGS) entry which is preliminary data.</text>
</comment>